<dbReference type="Gene3D" id="2.60.40.4380">
    <property type="entry name" value="Translational regulator CsrA"/>
    <property type="match status" value="1"/>
</dbReference>
<reference evidence="4" key="1">
    <citation type="journal article" date="2014" name="Front. Microbiol.">
        <title>High frequency of phylogenetically diverse reductive dehalogenase-homologous genes in deep subseafloor sedimentary metagenomes.</title>
        <authorList>
            <person name="Kawai M."/>
            <person name="Futagami T."/>
            <person name="Toyoda A."/>
            <person name="Takaki Y."/>
            <person name="Nishi S."/>
            <person name="Hori S."/>
            <person name="Arai W."/>
            <person name="Tsubouchi T."/>
            <person name="Morono Y."/>
            <person name="Uchiyama I."/>
            <person name="Ito T."/>
            <person name="Fujiyama A."/>
            <person name="Inagaki F."/>
            <person name="Takami H."/>
        </authorList>
    </citation>
    <scope>NUCLEOTIDE SEQUENCE</scope>
    <source>
        <strain evidence="4">Expedition CK06-06</strain>
    </source>
</reference>
<dbReference type="AlphaFoldDB" id="X0YUE6"/>
<proteinExistence type="predicted"/>
<dbReference type="GO" id="GO:0006402">
    <property type="term" value="P:mRNA catabolic process"/>
    <property type="evidence" value="ECO:0007669"/>
    <property type="project" value="InterPro"/>
</dbReference>
<evidence type="ECO:0008006" key="5">
    <source>
        <dbReference type="Google" id="ProtNLM"/>
    </source>
</evidence>
<dbReference type="PANTHER" id="PTHR34984">
    <property type="entry name" value="CARBON STORAGE REGULATOR"/>
    <property type="match status" value="1"/>
</dbReference>
<dbReference type="PANTHER" id="PTHR34984:SF1">
    <property type="entry name" value="CARBON STORAGE REGULATOR"/>
    <property type="match status" value="1"/>
</dbReference>
<evidence type="ECO:0000256" key="3">
    <source>
        <dbReference type="ARBA" id="ARBA00022884"/>
    </source>
</evidence>
<sequence>MGNLILTRRVGERLMIGEDIIMTIVGVRGNQVRLGIDAI</sequence>
<protein>
    <recommendedName>
        <fullName evidence="5">Carbon storage regulator</fullName>
    </recommendedName>
</protein>
<name>X0YUE6_9ZZZZ</name>
<dbReference type="GO" id="GO:0006109">
    <property type="term" value="P:regulation of carbohydrate metabolic process"/>
    <property type="evidence" value="ECO:0007669"/>
    <property type="project" value="InterPro"/>
</dbReference>
<dbReference type="GO" id="GO:0005829">
    <property type="term" value="C:cytosol"/>
    <property type="evidence" value="ECO:0007669"/>
    <property type="project" value="TreeGrafter"/>
</dbReference>
<dbReference type="GO" id="GO:0048027">
    <property type="term" value="F:mRNA 5'-UTR binding"/>
    <property type="evidence" value="ECO:0007669"/>
    <property type="project" value="TreeGrafter"/>
</dbReference>
<keyword evidence="2" id="KW-0810">Translation regulation</keyword>
<gene>
    <name evidence="4" type="ORF">S01H4_14261</name>
</gene>
<keyword evidence="3" id="KW-0694">RNA-binding</keyword>
<organism evidence="4">
    <name type="scientific">marine sediment metagenome</name>
    <dbReference type="NCBI Taxonomy" id="412755"/>
    <lineage>
        <taxon>unclassified sequences</taxon>
        <taxon>metagenomes</taxon>
        <taxon>ecological metagenomes</taxon>
    </lineage>
</organism>
<evidence type="ECO:0000256" key="1">
    <source>
        <dbReference type="ARBA" id="ARBA00022490"/>
    </source>
</evidence>
<dbReference type="Pfam" id="PF02599">
    <property type="entry name" value="CsrA"/>
    <property type="match status" value="1"/>
</dbReference>
<evidence type="ECO:0000256" key="2">
    <source>
        <dbReference type="ARBA" id="ARBA00022845"/>
    </source>
</evidence>
<dbReference type="InterPro" id="IPR036107">
    <property type="entry name" value="CsrA_sf"/>
</dbReference>
<dbReference type="SUPFAM" id="SSF117130">
    <property type="entry name" value="CsrA-like"/>
    <property type="match status" value="1"/>
</dbReference>
<dbReference type="GO" id="GO:0045947">
    <property type="term" value="P:negative regulation of translational initiation"/>
    <property type="evidence" value="ECO:0007669"/>
    <property type="project" value="TreeGrafter"/>
</dbReference>
<accession>X0YUE6</accession>
<evidence type="ECO:0000313" key="4">
    <source>
        <dbReference type="EMBL" id="GAG60254.1"/>
    </source>
</evidence>
<dbReference type="EMBL" id="BART01006257">
    <property type="protein sequence ID" value="GAG60254.1"/>
    <property type="molecule type" value="Genomic_DNA"/>
</dbReference>
<dbReference type="InterPro" id="IPR003751">
    <property type="entry name" value="CsrA"/>
</dbReference>
<comment type="caution">
    <text evidence="4">The sequence shown here is derived from an EMBL/GenBank/DDBJ whole genome shotgun (WGS) entry which is preliminary data.</text>
</comment>
<keyword evidence="1" id="KW-0963">Cytoplasm</keyword>